<dbReference type="GO" id="GO:0008854">
    <property type="term" value="F:exodeoxyribonuclease V activity"/>
    <property type="evidence" value="ECO:0007669"/>
    <property type="project" value="UniProtKB-EC"/>
</dbReference>
<evidence type="ECO:0000256" key="6">
    <source>
        <dbReference type="ARBA" id="ARBA00022839"/>
    </source>
</evidence>
<evidence type="ECO:0000313" key="13">
    <source>
        <dbReference type="Proteomes" id="UP001431199"/>
    </source>
</evidence>
<sequence>MSLTFIVGSAGSGKSHLLYERLTNNASKYENRNEDYIALVPEQYSMEAQREILLASDRHGSFNTEVVSFQRLAVGIFEELGMTDIKVMDDLGKTLVVRKVLENCKKDLKYYHNKANMPGFVDRAKTLITELKQYNYRTQDLEKMIDDVKGHNILRNKLIDTKTIAEEFDNYINEKMITMEEVLSIFCNVMEKSEKIRKTHIYIDGFTGFTPIQYMVLEKLIKYAREVTVAITLPENEADFNGYNDRELFALSKETIVKLRELAIRNSVEIENTVIVNKGKRPIRIADNDELCYLEENIFRNRVLKPYDKECKNLEIHVTSNPKEEARWIANEISKLMITGNYKYKDIAVVVSDMEGYYRFIQDEFRKSGIPNFIDYKRDISKNPFIDGIVAAIEVVEKDFSYESLFRFLKLGITDIDREDIDIIENYVIQSGRRGFNSYNRKWEKQYKNISEEEFENINLIREKIIEMFSDLRNGLKLKNVDITDFTKCIYKFILDNDWQLKIQKHKVECDEAGRLDEAKEYEQIYETIIKMLNKLVEFLGDEIVSVKEFRQIVESGFASQKVGIIPPGLDTVMVGDLERTRLKDIKKIIFFAGVNDGLVPSANSGSGIITDMEREFLRSANYVLAPTAKENIYIERLYLYALFAKPTGKIYFSYSTSGTDGEVLRKSYILSLIKRMFPSIKEIKESSKENVPGDITNITEALEFITNRMQENKSLDGDNETKQMIANLVKNREVENAVKMIIEGIYYTSRHPKLLPEIARGLYGNRHNIGITRLERYAACAYSQFLANGLRLSERRKFEIAAYDIGNLYHYSLELFCRKLRNKNLNWRNLTDEDIQKLVEECVNIVFEEYENNAISSDARNKYIANKILKTTINTTEILKSHINAGKFEPVYYESVVEHGKVDRVDLYEDPDDGKVYVKIIDYKSGSKKFEISSTFFGTQMQLLIYLGDVIKREQEKYKDKQVLPAGAFYYEIKDPYTNGLTKTEKNKIMNDGSLTKEELKERLACEINKKRFKEYKMSGIFTDDINVLKNIDENMEKSSDIIPVRIKRDESYYADVMAIDNKHFGELINYVSDMADKFKEEICEGNIDVNPIEKACTYCPYAGMCSFDVNAGDKYTEVPGYKLPEVISKLDEMYEDSEGEK</sequence>
<dbReference type="Pfam" id="PF12705">
    <property type="entry name" value="PDDEXK_1"/>
    <property type="match status" value="1"/>
</dbReference>
<evidence type="ECO:0000259" key="10">
    <source>
        <dbReference type="Pfam" id="PF12705"/>
    </source>
</evidence>
<dbReference type="PANTHER" id="PTHR30591">
    <property type="entry name" value="RECBCD ENZYME SUBUNIT RECC"/>
    <property type="match status" value="1"/>
</dbReference>
<keyword evidence="3" id="KW-0227">DNA damage</keyword>
<feature type="domain" description="ATP-dependent helicase/deoxyribonuclease subunit B N-terminal" evidence="11">
    <location>
        <begin position="5"/>
        <end position="295"/>
    </location>
</feature>
<dbReference type="InterPro" id="IPR049035">
    <property type="entry name" value="ADDB_N"/>
</dbReference>
<evidence type="ECO:0000256" key="5">
    <source>
        <dbReference type="ARBA" id="ARBA00022806"/>
    </source>
</evidence>
<dbReference type="EC" id="3.1.11.5" evidence="12"/>
<dbReference type="PANTHER" id="PTHR30591:SF1">
    <property type="entry name" value="RECBCD ENZYME SUBUNIT RECC"/>
    <property type="match status" value="1"/>
</dbReference>
<evidence type="ECO:0000256" key="2">
    <source>
        <dbReference type="ARBA" id="ARBA00022741"/>
    </source>
</evidence>
<dbReference type="Proteomes" id="UP001431199">
    <property type="component" value="Unassembled WGS sequence"/>
</dbReference>
<evidence type="ECO:0000256" key="4">
    <source>
        <dbReference type="ARBA" id="ARBA00022801"/>
    </source>
</evidence>
<dbReference type="InterPro" id="IPR038726">
    <property type="entry name" value="PDDEXK_AddAB-type"/>
</dbReference>
<dbReference type="EMBL" id="JAODBU010000002">
    <property type="protein sequence ID" value="MCT7397633.1"/>
    <property type="molecule type" value="Genomic_DNA"/>
</dbReference>
<gene>
    <name evidence="12" type="ORF">N5B56_00860</name>
</gene>
<keyword evidence="1" id="KW-0540">Nuclease</keyword>
<dbReference type="Pfam" id="PF21445">
    <property type="entry name" value="ADDB_N"/>
    <property type="match status" value="1"/>
</dbReference>
<dbReference type="RefSeq" id="WP_260978101.1">
    <property type="nucleotide sequence ID" value="NZ_JAODBU010000002.1"/>
</dbReference>
<evidence type="ECO:0000256" key="1">
    <source>
        <dbReference type="ARBA" id="ARBA00022722"/>
    </source>
</evidence>
<keyword evidence="2" id="KW-0547">Nucleotide-binding</keyword>
<evidence type="ECO:0000256" key="8">
    <source>
        <dbReference type="ARBA" id="ARBA00023125"/>
    </source>
</evidence>
<evidence type="ECO:0000256" key="3">
    <source>
        <dbReference type="ARBA" id="ARBA00022763"/>
    </source>
</evidence>
<keyword evidence="13" id="KW-1185">Reference proteome</keyword>
<organism evidence="12 13">
    <name type="scientific">Eubacterium album</name>
    <dbReference type="NCBI Taxonomy" id="2978477"/>
    <lineage>
        <taxon>Bacteria</taxon>
        <taxon>Bacillati</taxon>
        <taxon>Bacillota</taxon>
        <taxon>Clostridia</taxon>
        <taxon>Eubacteriales</taxon>
        <taxon>Eubacteriaceae</taxon>
        <taxon>Eubacterium</taxon>
    </lineage>
</organism>
<keyword evidence="7" id="KW-0067">ATP-binding</keyword>
<accession>A0ABT2LWG3</accession>
<feature type="domain" description="PD-(D/E)XK endonuclease-like" evidence="10">
    <location>
        <begin position="772"/>
        <end position="1107"/>
    </location>
</feature>
<protein>
    <submittedName>
        <fullName evidence="12">Exodeoxyribonuclease V subunit gamma</fullName>
        <ecNumber evidence="12">3.1.11.5</ecNumber>
    </submittedName>
</protein>
<keyword evidence="4 12" id="KW-0378">Hydrolase</keyword>
<proteinExistence type="predicted"/>
<evidence type="ECO:0000259" key="11">
    <source>
        <dbReference type="Pfam" id="PF21445"/>
    </source>
</evidence>
<keyword evidence="9" id="KW-0234">DNA repair</keyword>
<dbReference type="InterPro" id="IPR027417">
    <property type="entry name" value="P-loop_NTPase"/>
</dbReference>
<keyword evidence="5" id="KW-0347">Helicase</keyword>
<dbReference type="Gene3D" id="3.40.50.300">
    <property type="entry name" value="P-loop containing nucleotide triphosphate hydrolases"/>
    <property type="match status" value="3"/>
</dbReference>
<keyword evidence="8" id="KW-0238">DNA-binding</keyword>
<keyword evidence="6" id="KW-0269">Exonuclease</keyword>
<comment type="caution">
    <text evidence="12">The sequence shown here is derived from an EMBL/GenBank/DDBJ whole genome shotgun (WGS) entry which is preliminary data.</text>
</comment>
<evidence type="ECO:0000313" key="12">
    <source>
        <dbReference type="EMBL" id="MCT7397633.1"/>
    </source>
</evidence>
<evidence type="ECO:0000256" key="9">
    <source>
        <dbReference type="ARBA" id="ARBA00023204"/>
    </source>
</evidence>
<reference evidence="12" key="1">
    <citation type="submission" date="2022-09" db="EMBL/GenBank/DDBJ databases">
        <title>Eubacterium sp. LFL-14 isolated from human feces.</title>
        <authorList>
            <person name="Liu F."/>
        </authorList>
    </citation>
    <scope>NUCLEOTIDE SEQUENCE</scope>
    <source>
        <strain evidence="12">LFL-14</strain>
    </source>
</reference>
<evidence type="ECO:0000256" key="7">
    <source>
        <dbReference type="ARBA" id="ARBA00022840"/>
    </source>
</evidence>
<dbReference type="SUPFAM" id="SSF52540">
    <property type="entry name" value="P-loop containing nucleoside triphosphate hydrolases"/>
    <property type="match status" value="2"/>
</dbReference>
<name>A0ABT2LWG3_9FIRM</name>